<feature type="compositionally biased region" description="Low complexity" evidence="1">
    <location>
        <begin position="120"/>
        <end position="129"/>
    </location>
</feature>
<dbReference type="AlphaFoldDB" id="A0A6P5X9X7"/>
<evidence type="ECO:0000313" key="3">
    <source>
        <dbReference type="Proteomes" id="UP000515121"/>
    </source>
</evidence>
<dbReference type="OrthoDB" id="1900495at2759"/>
<dbReference type="PANTHER" id="PTHR34272">
    <property type="entry name" value="EXPRESSED PROTEIN"/>
    <property type="match status" value="1"/>
</dbReference>
<dbReference type="KEGG" id="dzi:111281641"/>
<dbReference type="PANTHER" id="PTHR34272:SF8">
    <property type="entry name" value="HYDROXYPROLINE-RICH GLYCOPROTEIN FAMILY PROTEIN"/>
    <property type="match status" value="1"/>
</dbReference>
<dbReference type="GeneID" id="111281641"/>
<protein>
    <submittedName>
        <fullName evidence="4">Uncharacterized protein LOC111281641</fullName>
    </submittedName>
</protein>
<organism evidence="3 4">
    <name type="scientific">Durio zibethinus</name>
    <name type="common">Durian</name>
    <dbReference type="NCBI Taxonomy" id="66656"/>
    <lineage>
        <taxon>Eukaryota</taxon>
        <taxon>Viridiplantae</taxon>
        <taxon>Streptophyta</taxon>
        <taxon>Embryophyta</taxon>
        <taxon>Tracheophyta</taxon>
        <taxon>Spermatophyta</taxon>
        <taxon>Magnoliopsida</taxon>
        <taxon>eudicotyledons</taxon>
        <taxon>Gunneridae</taxon>
        <taxon>Pentapetalae</taxon>
        <taxon>rosids</taxon>
        <taxon>malvids</taxon>
        <taxon>Malvales</taxon>
        <taxon>Malvaceae</taxon>
        <taxon>Helicteroideae</taxon>
        <taxon>Durio</taxon>
    </lineage>
</organism>
<dbReference type="Pfam" id="PF23324">
    <property type="entry name" value="DUF7086"/>
    <property type="match status" value="1"/>
</dbReference>
<feature type="region of interest" description="Disordered" evidence="1">
    <location>
        <begin position="120"/>
        <end position="159"/>
    </location>
</feature>
<sequence>MNEEQEINKKRKSNCQEYQVTKRFEEFDEEDNDLLALSLSYGSKTTTNKALPPTPPATLPQQQEQPQQIVSQSLSMQTLLSQPPTQFPLQLSASHPLYSVPFVSGASSSATLVYPQEPVSSSSLSVVPGTGTGTGPGPSRPIRVRRNPTQAPREGKSETVTQPFPWATTHRATVHSVNYLLSKQIFTITGDVQCKRCERQYEIAYDLKGKFAEIGTFIAEKKNAMHDRAPPVWMNPVLPKCKFCDQENSVKPVISDKKKSINWLFLLLGQMLGCCTLEQLKYFCKHTKNHRTGAKDRVLYLTYLGLCKQLDPNGPFNR</sequence>
<proteinExistence type="predicted"/>
<evidence type="ECO:0000313" key="4">
    <source>
        <dbReference type="RefSeq" id="XP_022725058.1"/>
    </source>
</evidence>
<dbReference type="Proteomes" id="UP000515121">
    <property type="component" value="Unplaced"/>
</dbReference>
<feature type="region of interest" description="Disordered" evidence="1">
    <location>
        <begin position="44"/>
        <end position="65"/>
    </location>
</feature>
<name>A0A6P5X9X7_DURZI</name>
<accession>A0A6P5X9X7</accession>
<evidence type="ECO:0000259" key="2">
    <source>
        <dbReference type="Pfam" id="PF23324"/>
    </source>
</evidence>
<feature type="domain" description="DUF7086" evidence="2">
    <location>
        <begin position="178"/>
        <end position="310"/>
    </location>
</feature>
<dbReference type="InterPro" id="IPR055513">
    <property type="entry name" value="DUF7086"/>
</dbReference>
<dbReference type="RefSeq" id="XP_022725058.1">
    <property type="nucleotide sequence ID" value="XM_022869323.1"/>
</dbReference>
<evidence type="ECO:0000256" key="1">
    <source>
        <dbReference type="SAM" id="MobiDB-lite"/>
    </source>
</evidence>
<reference evidence="4" key="1">
    <citation type="submission" date="2025-08" db="UniProtKB">
        <authorList>
            <consortium name="RefSeq"/>
        </authorList>
    </citation>
    <scope>IDENTIFICATION</scope>
    <source>
        <tissue evidence="4">Fruit stalk</tissue>
    </source>
</reference>
<keyword evidence="3" id="KW-1185">Reference proteome</keyword>
<gene>
    <name evidence="4" type="primary">LOC111281641</name>
</gene>